<feature type="coiled-coil region" evidence="1">
    <location>
        <begin position="189"/>
        <end position="245"/>
    </location>
</feature>
<organism evidence="4 5">
    <name type="scientific">Pedobacter metabolipauper</name>
    <dbReference type="NCBI Taxonomy" id="425513"/>
    <lineage>
        <taxon>Bacteria</taxon>
        <taxon>Pseudomonadati</taxon>
        <taxon>Bacteroidota</taxon>
        <taxon>Sphingobacteriia</taxon>
        <taxon>Sphingobacteriales</taxon>
        <taxon>Sphingobacteriaceae</taxon>
        <taxon>Pedobacter</taxon>
    </lineage>
</organism>
<evidence type="ECO:0000313" key="4">
    <source>
        <dbReference type="EMBL" id="TDQ09302.1"/>
    </source>
</evidence>
<dbReference type="RefSeq" id="WP_133575398.1">
    <property type="nucleotide sequence ID" value="NZ_SNYC01000004.1"/>
</dbReference>
<dbReference type="Proteomes" id="UP000295620">
    <property type="component" value="Unassembled WGS sequence"/>
</dbReference>
<keyword evidence="2" id="KW-0812">Transmembrane</keyword>
<dbReference type="Pfam" id="PF26002">
    <property type="entry name" value="Beta-barrel_AprE"/>
    <property type="match status" value="1"/>
</dbReference>
<keyword evidence="2" id="KW-1133">Transmembrane helix</keyword>
<name>A0A4R6SX79_9SPHI</name>
<dbReference type="PANTHER" id="PTHR30386">
    <property type="entry name" value="MEMBRANE FUSION SUBUNIT OF EMRAB-TOLC MULTIDRUG EFFLUX PUMP"/>
    <property type="match status" value="1"/>
</dbReference>
<dbReference type="InterPro" id="IPR050739">
    <property type="entry name" value="MFP"/>
</dbReference>
<protein>
    <submittedName>
        <fullName evidence="4">HlyD family secretion protein</fullName>
    </submittedName>
</protein>
<feature type="transmembrane region" description="Helical" evidence="2">
    <location>
        <begin position="30"/>
        <end position="49"/>
    </location>
</feature>
<dbReference type="Gene3D" id="2.40.30.170">
    <property type="match status" value="1"/>
</dbReference>
<keyword evidence="1" id="KW-0175">Coiled coil</keyword>
<dbReference type="PANTHER" id="PTHR30386:SF28">
    <property type="entry name" value="EXPORTED PROTEIN"/>
    <property type="match status" value="1"/>
</dbReference>
<dbReference type="AlphaFoldDB" id="A0A4R6SX79"/>
<dbReference type="EMBL" id="SNYC01000004">
    <property type="protein sequence ID" value="TDQ09302.1"/>
    <property type="molecule type" value="Genomic_DNA"/>
</dbReference>
<keyword evidence="5" id="KW-1185">Reference proteome</keyword>
<feature type="domain" description="AprE-like beta-barrel" evidence="3">
    <location>
        <begin position="279"/>
        <end position="365"/>
    </location>
</feature>
<dbReference type="SUPFAM" id="SSF111369">
    <property type="entry name" value="HlyD-like secretion proteins"/>
    <property type="match status" value="1"/>
</dbReference>
<accession>A0A4R6SX79</accession>
<dbReference type="InterPro" id="IPR058982">
    <property type="entry name" value="Beta-barrel_AprE"/>
</dbReference>
<evidence type="ECO:0000259" key="3">
    <source>
        <dbReference type="Pfam" id="PF26002"/>
    </source>
</evidence>
<keyword evidence="2" id="KW-0472">Membrane</keyword>
<dbReference type="OrthoDB" id="594147at2"/>
<evidence type="ECO:0000256" key="1">
    <source>
        <dbReference type="SAM" id="Coils"/>
    </source>
</evidence>
<evidence type="ECO:0000256" key="2">
    <source>
        <dbReference type="SAM" id="Phobius"/>
    </source>
</evidence>
<proteinExistence type="predicted"/>
<reference evidence="4 5" key="1">
    <citation type="submission" date="2019-03" db="EMBL/GenBank/DDBJ databases">
        <title>Genomic Encyclopedia of Archaeal and Bacterial Type Strains, Phase II (KMG-II): from individual species to whole genera.</title>
        <authorList>
            <person name="Goeker M."/>
        </authorList>
    </citation>
    <scope>NUCLEOTIDE SEQUENCE [LARGE SCALE GENOMIC DNA]</scope>
    <source>
        <strain evidence="4 5">DSM 19035</strain>
    </source>
</reference>
<evidence type="ECO:0000313" key="5">
    <source>
        <dbReference type="Proteomes" id="UP000295620"/>
    </source>
</evidence>
<gene>
    <name evidence="4" type="ORF">ATK78_1456</name>
</gene>
<sequence>MDQDKYIFPQEIIENTAEFHFHSHNSFTQIIYKTILVAMTIVIFAIFFIKVDVNVKSNGLFRPLEERNDIKPLVNGRVDSVFIKENSHVKAGQVLLTIKRESLEGRNDLVELQQSDVEAQLADLNKLIYAYKKNNWSKRLDLESGIFSQQYSLFMQKIVEARSRLRLAKKNHDRFLYLYRRQAVSASEYDEMKLKLDNINNELSLIAEDQGSKWQSELNLLKIQNRELLSQNEQYSEEKEFYTLRAAVTGSVQQLKGIQPGSLVSANELLGEISPDSGLIAETYVLPKDIGLLKVGTKAKFQIDAYNYNQWGMVTGKVMSISNDIFMDNGKQPYFKVRCLLDVHELKLKNGYVGKIKKGMTLQARFFVTSRTLFQLLYDKADDWLNPNVITDPKQQTTSL</sequence>
<comment type="caution">
    <text evidence="4">The sequence shown here is derived from an EMBL/GenBank/DDBJ whole genome shotgun (WGS) entry which is preliminary data.</text>
</comment>
<dbReference type="Gene3D" id="2.40.50.100">
    <property type="match status" value="1"/>
</dbReference>
<dbReference type="PRINTS" id="PR01490">
    <property type="entry name" value="RTXTOXIND"/>
</dbReference>